<protein>
    <submittedName>
        <fullName evidence="7">DNA recombination protein RmuC</fullName>
    </submittedName>
</protein>
<evidence type="ECO:0000256" key="4">
    <source>
        <dbReference type="ARBA" id="ARBA00023172"/>
    </source>
</evidence>
<dbReference type="Gene3D" id="1.10.287.1490">
    <property type="match status" value="1"/>
</dbReference>
<keyword evidence="3 5" id="KW-0175">Coiled coil</keyword>
<name>A0A916BFK0_9PROT</name>
<evidence type="ECO:0000256" key="5">
    <source>
        <dbReference type="SAM" id="Coils"/>
    </source>
</evidence>
<keyword evidence="8" id="KW-1185">Reference proteome</keyword>
<keyword evidence="6" id="KW-1133">Transmembrane helix</keyword>
<keyword evidence="4" id="KW-0233">DNA recombination</keyword>
<feature type="transmembrane region" description="Helical" evidence="6">
    <location>
        <begin position="6"/>
        <end position="26"/>
    </location>
</feature>
<evidence type="ECO:0000256" key="2">
    <source>
        <dbReference type="ARBA" id="ARBA00009840"/>
    </source>
</evidence>
<organism evidence="7 8">
    <name type="scientific">Candidatus Nitrotoga fabula</name>
    <dbReference type="NCBI Taxonomy" id="2182327"/>
    <lineage>
        <taxon>Bacteria</taxon>
        <taxon>Pseudomonadati</taxon>
        <taxon>Pseudomonadota</taxon>
        <taxon>Betaproteobacteria</taxon>
        <taxon>Nitrosomonadales</taxon>
        <taxon>Gallionellaceae</taxon>
        <taxon>Candidatus Nitrotoga</taxon>
    </lineage>
</organism>
<dbReference type="PANTHER" id="PTHR30563:SF0">
    <property type="entry name" value="DNA RECOMBINATION PROTEIN RMUC"/>
    <property type="match status" value="1"/>
</dbReference>
<keyword evidence="6" id="KW-0472">Membrane</keyword>
<accession>A0A916BFK0</accession>
<keyword evidence="6" id="KW-0812">Transmembrane</keyword>
<dbReference type="PANTHER" id="PTHR30563">
    <property type="entry name" value="DNA RECOMBINATION PROTEIN RMUC"/>
    <property type="match status" value="1"/>
</dbReference>
<comment type="similarity">
    <text evidence="2">Belongs to the RmuC family.</text>
</comment>
<gene>
    <name evidence="7" type="ORF">NTGZN8_160095</name>
</gene>
<evidence type="ECO:0000256" key="1">
    <source>
        <dbReference type="ARBA" id="ARBA00003416"/>
    </source>
</evidence>
<dbReference type="GO" id="GO:0006310">
    <property type="term" value="P:DNA recombination"/>
    <property type="evidence" value="ECO:0007669"/>
    <property type="project" value="UniProtKB-KW"/>
</dbReference>
<dbReference type="Proteomes" id="UP000675882">
    <property type="component" value="Unassembled WGS sequence"/>
</dbReference>
<dbReference type="RefSeq" id="WP_213035559.1">
    <property type="nucleotide sequence ID" value="NZ_CAJNBL010000008.1"/>
</dbReference>
<reference evidence="7" key="1">
    <citation type="submission" date="2021-02" db="EMBL/GenBank/DDBJ databases">
        <authorList>
            <person name="Han P."/>
        </authorList>
    </citation>
    <scope>NUCLEOTIDE SEQUENCE</scope>
    <source>
        <strain evidence="7">Candidatus Nitrotoga sp. ZN8</strain>
    </source>
</reference>
<dbReference type="InterPro" id="IPR003798">
    <property type="entry name" value="DNA_recombination_RmuC"/>
</dbReference>
<dbReference type="EMBL" id="CAJNBL010000008">
    <property type="protein sequence ID" value="CAE6704523.1"/>
    <property type="molecule type" value="Genomic_DNA"/>
</dbReference>
<evidence type="ECO:0000256" key="3">
    <source>
        <dbReference type="ARBA" id="ARBA00023054"/>
    </source>
</evidence>
<evidence type="ECO:0000256" key="6">
    <source>
        <dbReference type="SAM" id="Phobius"/>
    </source>
</evidence>
<evidence type="ECO:0000313" key="7">
    <source>
        <dbReference type="EMBL" id="CAE6704523.1"/>
    </source>
</evidence>
<sequence>MDLPIYGVLTLLVGLLTGATCVWLVLRARIAGAEWQARGEGQVEIARLNERLAAAQEESRRLAVQLADLQKQAAQWRDQLDATGMERAQLAERANLVPGLMSGLEAARQEVGALRQSIADMREQVGMGNSTIESQASQIAQLQQECAALKERSDQLSRDSSLLNQQVSELNAVLEAERRQSQEKMQLLVSAREQLSDQFKALANEILEDKSRRFAEQNQTSLGALLRPLQSQIQEFKTKVEDIHLKDTEQQATLKAELNQLKDLNRQITEEAHGLATALKGQSKMQGNWGEMVLENILDRSGLRAGKEYRREVSFNTETGRSRPDVIVYLPQEKHLVIDSKVSLNAYTRYVNAGSEPEQQLALKEHVTAISSRIRELSERNYFELPGLNSPEMVFMFIPIESAFVEALRADETLFQKAIEQNVLVATPTTLLTSLNIVRQLWRFEEQNMHTAELADRAARVYKKLNTFLGSMVSVGKQLDKARDSYNAAMNQLTSGKDNLVKQANDFRKLGVAVQATFPEHLLTRAELELEHLPDLNLEEKAPSEQA</sequence>
<dbReference type="Pfam" id="PF02646">
    <property type="entry name" value="RmuC"/>
    <property type="match status" value="1"/>
</dbReference>
<proteinExistence type="inferred from homology"/>
<feature type="coiled-coil region" evidence="5">
    <location>
        <begin position="38"/>
        <end position="198"/>
    </location>
</feature>
<comment type="caution">
    <text evidence="7">The sequence shown here is derived from an EMBL/GenBank/DDBJ whole genome shotgun (WGS) entry which is preliminary data.</text>
</comment>
<comment type="function">
    <text evidence="1">Involved in DNA recombination.</text>
</comment>
<evidence type="ECO:0000313" key="8">
    <source>
        <dbReference type="Proteomes" id="UP000675882"/>
    </source>
</evidence>
<dbReference type="AlphaFoldDB" id="A0A916BFK0"/>